<keyword evidence="2" id="KW-0238">DNA-binding</keyword>
<dbReference type="EMBL" id="FOCE01000004">
    <property type="protein sequence ID" value="SEN26505.1"/>
    <property type="molecule type" value="Genomic_DNA"/>
</dbReference>
<name>A0A1H8F478_9RHOB</name>
<accession>A0A1H8F478</accession>
<sequence length="304" mass="33180">MFDQTRAFALSEGNGRIRVDTAELRRNGPRVSHVQSTGHVVEVAEETAVTLLMPRAGHLRLRVAAAEYRMTQRGGLLVAPGARRTRVDAPDGGGLFRACAVMTPWADLRAQIADDIERDLPGLPDGLPILNSAPSYRRLSDLLDLVTGHFHDGAPPVSSQAVAALAVLVNELLRGIVVETVQTFDELRTLPAPARRVRLAEEIMRARSDEPLSMAEIAREVGVGLRSLQLAFMETRAMEPSTVLNRMRLERARDRLCAAQPGDSVTTIALDCGFTHLGRFSGAYRLAYGESPGETLTGARRRRS</sequence>
<dbReference type="PROSITE" id="PS00041">
    <property type="entry name" value="HTH_ARAC_FAMILY_1"/>
    <property type="match status" value="1"/>
</dbReference>
<reference evidence="5 6" key="1">
    <citation type="submission" date="2016-10" db="EMBL/GenBank/DDBJ databases">
        <authorList>
            <person name="de Groot N.N."/>
        </authorList>
    </citation>
    <scope>NUCLEOTIDE SEQUENCE [LARGE SCALE GENOMIC DNA]</scope>
    <source>
        <strain evidence="5 6">DSM 3857</strain>
    </source>
</reference>
<dbReference type="InterPro" id="IPR050204">
    <property type="entry name" value="AraC_XylS_family_regulators"/>
</dbReference>
<evidence type="ECO:0000313" key="5">
    <source>
        <dbReference type="EMBL" id="SEN26505.1"/>
    </source>
</evidence>
<dbReference type="PANTHER" id="PTHR46796">
    <property type="entry name" value="HTH-TYPE TRANSCRIPTIONAL ACTIVATOR RHAS-RELATED"/>
    <property type="match status" value="1"/>
</dbReference>
<evidence type="ECO:0000256" key="2">
    <source>
        <dbReference type="ARBA" id="ARBA00023125"/>
    </source>
</evidence>
<keyword evidence="1" id="KW-0805">Transcription regulation</keyword>
<evidence type="ECO:0000256" key="1">
    <source>
        <dbReference type="ARBA" id="ARBA00023015"/>
    </source>
</evidence>
<keyword evidence="6" id="KW-1185">Reference proteome</keyword>
<evidence type="ECO:0000259" key="4">
    <source>
        <dbReference type="PROSITE" id="PS01124"/>
    </source>
</evidence>
<keyword evidence="3" id="KW-0804">Transcription</keyword>
<evidence type="ECO:0000313" key="6">
    <source>
        <dbReference type="Proteomes" id="UP000198761"/>
    </source>
</evidence>
<dbReference type="PROSITE" id="PS01124">
    <property type="entry name" value="HTH_ARAC_FAMILY_2"/>
    <property type="match status" value="1"/>
</dbReference>
<dbReference type="AlphaFoldDB" id="A0A1H8F478"/>
<dbReference type="GO" id="GO:0043565">
    <property type="term" value="F:sequence-specific DNA binding"/>
    <property type="evidence" value="ECO:0007669"/>
    <property type="project" value="InterPro"/>
</dbReference>
<dbReference type="SUPFAM" id="SSF46689">
    <property type="entry name" value="Homeodomain-like"/>
    <property type="match status" value="1"/>
</dbReference>
<dbReference type="SMART" id="SM00342">
    <property type="entry name" value="HTH_ARAC"/>
    <property type="match status" value="1"/>
</dbReference>
<evidence type="ECO:0000256" key="3">
    <source>
        <dbReference type="ARBA" id="ARBA00023163"/>
    </source>
</evidence>
<dbReference type="STRING" id="933059.SAMN04488103_10459"/>
<dbReference type="GO" id="GO:0003700">
    <property type="term" value="F:DNA-binding transcription factor activity"/>
    <property type="evidence" value="ECO:0007669"/>
    <property type="project" value="InterPro"/>
</dbReference>
<dbReference type="InterPro" id="IPR018060">
    <property type="entry name" value="HTH_AraC"/>
</dbReference>
<dbReference type="Pfam" id="PF12833">
    <property type="entry name" value="HTH_18"/>
    <property type="match status" value="1"/>
</dbReference>
<dbReference type="Proteomes" id="UP000198761">
    <property type="component" value="Unassembled WGS sequence"/>
</dbReference>
<feature type="domain" description="HTH araC/xylS-type" evidence="4">
    <location>
        <begin position="198"/>
        <end position="298"/>
    </location>
</feature>
<proteinExistence type="predicted"/>
<dbReference type="Gene3D" id="1.10.10.60">
    <property type="entry name" value="Homeodomain-like"/>
    <property type="match status" value="1"/>
</dbReference>
<dbReference type="InterPro" id="IPR018062">
    <property type="entry name" value="HTH_AraC-typ_CS"/>
</dbReference>
<dbReference type="PANTHER" id="PTHR46796:SF12">
    <property type="entry name" value="HTH-TYPE DNA-BINDING TRANSCRIPTIONAL ACTIVATOR EUTR"/>
    <property type="match status" value="1"/>
</dbReference>
<gene>
    <name evidence="5" type="ORF">SAMN04488103_10459</name>
</gene>
<dbReference type="InterPro" id="IPR009057">
    <property type="entry name" value="Homeodomain-like_sf"/>
</dbReference>
<protein>
    <submittedName>
        <fullName evidence="5">Helix-turn-helix domain-containing protein</fullName>
    </submittedName>
</protein>
<organism evidence="5 6">
    <name type="scientific">Gemmobacter aquatilis</name>
    <dbReference type="NCBI Taxonomy" id="933059"/>
    <lineage>
        <taxon>Bacteria</taxon>
        <taxon>Pseudomonadati</taxon>
        <taxon>Pseudomonadota</taxon>
        <taxon>Alphaproteobacteria</taxon>
        <taxon>Rhodobacterales</taxon>
        <taxon>Paracoccaceae</taxon>
        <taxon>Gemmobacter</taxon>
    </lineage>
</organism>